<dbReference type="STRING" id="93625.A0A409X7S5"/>
<dbReference type="Proteomes" id="UP000283269">
    <property type="component" value="Unassembled WGS sequence"/>
</dbReference>
<dbReference type="EMBL" id="NHYD01002432">
    <property type="protein sequence ID" value="PPQ86771.1"/>
    <property type="molecule type" value="Genomic_DNA"/>
</dbReference>
<organism evidence="1 2">
    <name type="scientific">Psilocybe cyanescens</name>
    <dbReference type="NCBI Taxonomy" id="93625"/>
    <lineage>
        <taxon>Eukaryota</taxon>
        <taxon>Fungi</taxon>
        <taxon>Dikarya</taxon>
        <taxon>Basidiomycota</taxon>
        <taxon>Agaricomycotina</taxon>
        <taxon>Agaricomycetes</taxon>
        <taxon>Agaricomycetidae</taxon>
        <taxon>Agaricales</taxon>
        <taxon>Agaricineae</taxon>
        <taxon>Strophariaceae</taxon>
        <taxon>Psilocybe</taxon>
    </lineage>
</organism>
<evidence type="ECO:0000313" key="1">
    <source>
        <dbReference type="EMBL" id="PPQ86771.1"/>
    </source>
</evidence>
<protein>
    <submittedName>
        <fullName evidence="1">Uncharacterized protein</fullName>
    </submittedName>
</protein>
<name>A0A409X7S5_PSICY</name>
<comment type="caution">
    <text evidence="1">The sequence shown here is derived from an EMBL/GenBank/DDBJ whole genome shotgun (WGS) entry which is preliminary data.</text>
</comment>
<reference evidence="1 2" key="1">
    <citation type="journal article" date="2018" name="Evol. Lett.">
        <title>Horizontal gene cluster transfer increased hallucinogenic mushroom diversity.</title>
        <authorList>
            <person name="Reynolds H.T."/>
            <person name="Vijayakumar V."/>
            <person name="Gluck-Thaler E."/>
            <person name="Korotkin H.B."/>
            <person name="Matheny P.B."/>
            <person name="Slot J.C."/>
        </authorList>
    </citation>
    <scope>NUCLEOTIDE SEQUENCE [LARGE SCALE GENOMIC DNA]</scope>
    <source>
        <strain evidence="1 2">2631</strain>
    </source>
</reference>
<gene>
    <name evidence="1" type="ORF">CVT25_012416</name>
</gene>
<sequence>MAAPARRRRPLPSPPAHTAAMQLWQNQYSSPISNRIYSSQDPYIIPSAYPPYAPYPPSDHYEEPLTISIPARPFLYKGFYDLLVMIPIPPSRLLWKAHDPPAEPVLAGPRYEDLERNTATRAMPKKGQRVSKETVSKPTGFVVIFTFFSDCDLINRLVHASDADQLEALLTRWGPDGVGKLGDPHWANPIKNYIRQRNQEKVINEVISVLKPSQGSRLSGPLSGQLHVATSSSLTTAARENVVFTSPCPDGLPGRTRNSTLRWGGLRSHREVQEMDNQDPSSLSETEQVVKPPRLISPSLATLEKAVAARIYFEILYFPLFRHPSSQEQRK</sequence>
<dbReference type="AlphaFoldDB" id="A0A409X7S5"/>
<dbReference type="OrthoDB" id="3038116at2759"/>
<accession>A0A409X7S5</accession>
<keyword evidence="2" id="KW-1185">Reference proteome</keyword>
<proteinExistence type="predicted"/>
<evidence type="ECO:0000313" key="2">
    <source>
        <dbReference type="Proteomes" id="UP000283269"/>
    </source>
</evidence>
<dbReference type="InParanoid" id="A0A409X7S5"/>